<dbReference type="SUPFAM" id="SSF46785">
    <property type="entry name" value="Winged helix' DNA-binding domain"/>
    <property type="match status" value="1"/>
</dbReference>
<dbReference type="RefSeq" id="WP_121159948.1">
    <property type="nucleotide sequence ID" value="NZ_RBKT01000001.1"/>
</dbReference>
<dbReference type="PRINTS" id="PR00598">
    <property type="entry name" value="HTHMARR"/>
</dbReference>
<gene>
    <name evidence="2" type="ORF">BDK92_6278</name>
</gene>
<dbReference type="PANTHER" id="PTHR33164:SF99">
    <property type="entry name" value="MARR FAMILY REGULATORY PROTEIN"/>
    <property type="match status" value="1"/>
</dbReference>
<dbReference type="OrthoDB" id="5432081at2"/>
<dbReference type="InterPro" id="IPR000835">
    <property type="entry name" value="HTH_MarR-typ"/>
</dbReference>
<evidence type="ECO:0000259" key="1">
    <source>
        <dbReference type="PROSITE" id="PS50995"/>
    </source>
</evidence>
<dbReference type="AlphaFoldDB" id="A0A495JU53"/>
<dbReference type="PROSITE" id="PS50995">
    <property type="entry name" value="HTH_MARR_2"/>
    <property type="match status" value="1"/>
</dbReference>
<dbReference type="Gene3D" id="1.10.10.10">
    <property type="entry name" value="Winged helix-like DNA-binding domain superfamily/Winged helix DNA-binding domain"/>
    <property type="match status" value="1"/>
</dbReference>
<dbReference type="EMBL" id="RBKT01000001">
    <property type="protein sequence ID" value="RKR91852.1"/>
    <property type="molecule type" value="Genomic_DNA"/>
</dbReference>
<evidence type="ECO:0000313" key="3">
    <source>
        <dbReference type="Proteomes" id="UP000277671"/>
    </source>
</evidence>
<feature type="domain" description="HTH marR-type" evidence="1">
    <location>
        <begin position="11"/>
        <end position="146"/>
    </location>
</feature>
<dbReference type="Pfam" id="PF01047">
    <property type="entry name" value="MarR"/>
    <property type="match status" value="1"/>
</dbReference>
<dbReference type="GO" id="GO:0003700">
    <property type="term" value="F:DNA-binding transcription factor activity"/>
    <property type="evidence" value="ECO:0007669"/>
    <property type="project" value="InterPro"/>
</dbReference>
<sequence length="167" mass="18823">MTEPRWLNPQERRTWRAYLRMQRAVEVAADRQFGAAGISRPEYEVLVPLSEAEERTLRVRDLARWLGWDRSRIAHQLRRMEQRGLITRSDCPEDARGTMVRLTDQGYEAVAAAAPGHVEIIRRVLIDLIDPDEMAQLTAIAERVAAAAGYADLPYPESGGGSAGQRL</sequence>
<evidence type="ECO:0000313" key="2">
    <source>
        <dbReference type="EMBL" id="RKR91852.1"/>
    </source>
</evidence>
<dbReference type="Proteomes" id="UP000277671">
    <property type="component" value="Unassembled WGS sequence"/>
</dbReference>
<keyword evidence="2" id="KW-0238">DNA-binding</keyword>
<dbReference type="PANTHER" id="PTHR33164">
    <property type="entry name" value="TRANSCRIPTIONAL REGULATOR, MARR FAMILY"/>
    <property type="match status" value="1"/>
</dbReference>
<dbReference type="InterPro" id="IPR036390">
    <property type="entry name" value="WH_DNA-bd_sf"/>
</dbReference>
<reference evidence="2 3" key="1">
    <citation type="submission" date="2018-10" db="EMBL/GenBank/DDBJ databases">
        <title>Sequencing the genomes of 1000 actinobacteria strains.</title>
        <authorList>
            <person name="Klenk H.-P."/>
        </authorList>
    </citation>
    <scope>NUCLEOTIDE SEQUENCE [LARGE SCALE GENOMIC DNA]</scope>
    <source>
        <strain evidence="2 3">DSM 45175</strain>
    </source>
</reference>
<keyword evidence="3" id="KW-1185">Reference proteome</keyword>
<dbReference type="GO" id="GO:0003677">
    <property type="term" value="F:DNA binding"/>
    <property type="evidence" value="ECO:0007669"/>
    <property type="project" value="UniProtKB-KW"/>
</dbReference>
<proteinExistence type="predicted"/>
<protein>
    <submittedName>
        <fullName evidence="2">DNA-binding MarR family transcriptional regulator</fullName>
    </submittedName>
</protein>
<accession>A0A495JU53</accession>
<dbReference type="InterPro" id="IPR039422">
    <property type="entry name" value="MarR/SlyA-like"/>
</dbReference>
<dbReference type="InterPro" id="IPR036388">
    <property type="entry name" value="WH-like_DNA-bd_sf"/>
</dbReference>
<name>A0A495JU53_9ACTN</name>
<dbReference type="SMART" id="SM00347">
    <property type="entry name" value="HTH_MARR"/>
    <property type="match status" value="1"/>
</dbReference>
<comment type="caution">
    <text evidence="2">The sequence shown here is derived from an EMBL/GenBank/DDBJ whole genome shotgun (WGS) entry which is preliminary data.</text>
</comment>
<dbReference type="GO" id="GO:0006950">
    <property type="term" value="P:response to stress"/>
    <property type="evidence" value="ECO:0007669"/>
    <property type="project" value="TreeGrafter"/>
</dbReference>
<organism evidence="2 3">
    <name type="scientific">Micromonospora pisi</name>
    <dbReference type="NCBI Taxonomy" id="589240"/>
    <lineage>
        <taxon>Bacteria</taxon>
        <taxon>Bacillati</taxon>
        <taxon>Actinomycetota</taxon>
        <taxon>Actinomycetes</taxon>
        <taxon>Micromonosporales</taxon>
        <taxon>Micromonosporaceae</taxon>
        <taxon>Micromonospora</taxon>
    </lineage>
</organism>